<proteinExistence type="predicted"/>
<evidence type="ECO:0000256" key="4">
    <source>
        <dbReference type="ARBA" id="ARBA00022989"/>
    </source>
</evidence>
<dbReference type="EMBL" id="PFOI01000042">
    <property type="protein sequence ID" value="PIZ70614.1"/>
    <property type="molecule type" value="Genomic_DNA"/>
</dbReference>
<evidence type="ECO:0000256" key="6">
    <source>
        <dbReference type="SAM" id="Phobius"/>
    </source>
</evidence>
<keyword evidence="2 6" id="KW-0812">Transmembrane</keyword>
<dbReference type="PANTHER" id="PTHR30474:SF1">
    <property type="entry name" value="PEPTIDOGLYCAN GLYCOSYLTRANSFERASE MRDB"/>
    <property type="match status" value="1"/>
</dbReference>
<feature type="transmembrane region" description="Helical" evidence="6">
    <location>
        <begin position="336"/>
        <end position="359"/>
    </location>
</feature>
<feature type="transmembrane region" description="Helical" evidence="6">
    <location>
        <begin position="182"/>
        <end position="200"/>
    </location>
</feature>
<evidence type="ECO:0000256" key="3">
    <source>
        <dbReference type="ARBA" id="ARBA00022960"/>
    </source>
</evidence>
<dbReference type="GO" id="GO:0051301">
    <property type="term" value="P:cell division"/>
    <property type="evidence" value="ECO:0007669"/>
    <property type="project" value="InterPro"/>
</dbReference>
<organism evidence="7 8">
    <name type="scientific">Candidatus Portnoybacteria bacterium CG_4_10_14_0_2_um_filter_39_11</name>
    <dbReference type="NCBI Taxonomy" id="1974797"/>
    <lineage>
        <taxon>Bacteria</taxon>
        <taxon>Candidatus Portnoyibacteriota</taxon>
    </lineage>
</organism>
<feature type="transmembrane region" description="Helical" evidence="6">
    <location>
        <begin position="137"/>
        <end position="154"/>
    </location>
</feature>
<evidence type="ECO:0000256" key="5">
    <source>
        <dbReference type="ARBA" id="ARBA00023136"/>
    </source>
</evidence>
<feature type="transmembrane region" description="Helical" evidence="6">
    <location>
        <begin position="160"/>
        <end position="177"/>
    </location>
</feature>
<evidence type="ECO:0000256" key="2">
    <source>
        <dbReference type="ARBA" id="ARBA00022692"/>
    </source>
</evidence>
<dbReference type="GO" id="GO:0032153">
    <property type="term" value="C:cell division site"/>
    <property type="evidence" value="ECO:0007669"/>
    <property type="project" value="TreeGrafter"/>
</dbReference>
<comment type="caution">
    <text evidence="7">The sequence shown here is derived from an EMBL/GenBank/DDBJ whole genome shotgun (WGS) entry which is preliminary data.</text>
</comment>
<dbReference type="AlphaFoldDB" id="A0A2M7UH93"/>
<dbReference type="PANTHER" id="PTHR30474">
    <property type="entry name" value="CELL CYCLE PROTEIN"/>
    <property type="match status" value="1"/>
</dbReference>
<evidence type="ECO:0000313" key="7">
    <source>
        <dbReference type="EMBL" id="PIZ70614.1"/>
    </source>
</evidence>
<dbReference type="InterPro" id="IPR001182">
    <property type="entry name" value="FtsW/RodA"/>
</dbReference>
<comment type="subcellular location">
    <subcellularLocation>
        <location evidence="1">Membrane</location>
        <topology evidence="1">Multi-pass membrane protein</topology>
    </subcellularLocation>
</comment>
<feature type="transmembrane region" description="Helical" evidence="6">
    <location>
        <begin position="270"/>
        <end position="296"/>
    </location>
</feature>
<name>A0A2M7UH93_9BACT</name>
<dbReference type="GO" id="GO:0005886">
    <property type="term" value="C:plasma membrane"/>
    <property type="evidence" value="ECO:0007669"/>
    <property type="project" value="TreeGrafter"/>
</dbReference>
<dbReference type="NCBIfam" id="TIGR02210">
    <property type="entry name" value="rodA_shape"/>
    <property type="match status" value="1"/>
</dbReference>
<reference evidence="8" key="1">
    <citation type="submission" date="2017-09" db="EMBL/GenBank/DDBJ databases">
        <title>Depth-based differentiation of microbial function through sediment-hosted aquifers and enrichment of novel symbionts in the deep terrestrial subsurface.</title>
        <authorList>
            <person name="Probst A.J."/>
            <person name="Ladd B."/>
            <person name="Jarett J.K."/>
            <person name="Geller-Mcgrath D.E."/>
            <person name="Sieber C.M.K."/>
            <person name="Emerson J.B."/>
            <person name="Anantharaman K."/>
            <person name="Thomas B.C."/>
            <person name="Malmstrom R."/>
            <person name="Stieglmeier M."/>
            <person name="Klingl A."/>
            <person name="Woyke T."/>
            <person name="Ryan C.M."/>
            <person name="Banfield J.F."/>
        </authorList>
    </citation>
    <scope>NUCLEOTIDE SEQUENCE [LARGE SCALE GENOMIC DNA]</scope>
</reference>
<protein>
    <submittedName>
        <fullName evidence="7">Rod shape-determining protein RodA</fullName>
    </submittedName>
</protein>
<dbReference type="Pfam" id="PF01098">
    <property type="entry name" value="FTSW_RODA_SPOVE"/>
    <property type="match status" value="1"/>
</dbReference>
<evidence type="ECO:0000256" key="1">
    <source>
        <dbReference type="ARBA" id="ARBA00004141"/>
    </source>
</evidence>
<keyword evidence="3" id="KW-0133">Cell shape</keyword>
<feature type="transmembrane region" description="Helical" evidence="6">
    <location>
        <begin position="303"/>
        <end position="324"/>
    </location>
</feature>
<evidence type="ECO:0000313" key="8">
    <source>
        <dbReference type="Proteomes" id="UP000231071"/>
    </source>
</evidence>
<dbReference type="GO" id="GO:0008360">
    <property type="term" value="P:regulation of cell shape"/>
    <property type="evidence" value="ECO:0007669"/>
    <property type="project" value="UniProtKB-KW"/>
</dbReference>
<gene>
    <name evidence="7" type="ORF">COY09_02525</name>
</gene>
<feature type="transmembrane region" description="Helical" evidence="6">
    <location>
        <begin position="40"/>
        <end position="60"/>
    </location>
</feature>
<keyword evidence="5 6" id="KW-0472">Membrane</keyword>
<accession>A0A2M7UH93</accession>
<feature type="transmembrane region" description="Helical" evidence="6">
    <location>
        <begin position="72"/>
        <end position="93"/>
    </location>
</feature>
<dbReference type="Proteomes" id="UP000231071">
    <property type="component" value="Unassembled WGS sequence"/>
</dbReference>
<dbReference type="InterPro" id="IPR011923">
    <property type="entry name" value="RodA/MrdB"/>
</dbReference>
<keyword evidence="4 6" id="KW-1133">Transmembrane helix</keyword>
<dbReference type="GO" id="GO:0015648">
    <property type="term" value="F:lipid-linked peptidoglycan transporter activity"/>
    <property type="evidence" value="ECO:0007669"/>
    <property type="project" value="TreeGrafter"/>
</dbReference>
<sequence length="370" mass="40669">MLWRLKKIDWLLVGVVAVLCAISGLELWGIDAGAQAGNFFSRQIIFVVVGWLAALAICFVDARIFRTHQLILIFLYLAALALLVLVLFFGVRIRGMAGWFRIGELGFEPVELAKLAVILVLAKYFSNRHVEMYRIRHIIASVIYAGLPLGLVLLQPDLGSALVLVFIWLGVVILSGIKPRHLAVVLATGALVVTLAWVFALKPYQKERVLTFLNPAKDPLGYSYNLNQSKIAIGSGGILGKGLGQGTQTQLNFLPEKQTDFIFAAFAEEWGFLGVLFLLGLYALFFWRLVSLILICTNNFFRLFVAGFALMVFGQVVINIGMNLGLLPITGLPLPFLSYGGSNLLVNFIALGIIQNIAVQTKSSVRLGDE</sequence>